<organism evidence="2 3">
    <name type="scientific">Mucilaginibacter panaciglaebae</name>
    <dbReference type="NCBI Taxonomy" id="502331"/>
    <lineage>
        <taxon>Bacteria</taxon>
        <taxon>Pseudomonadati</taxon>
        <taxon>Bacteroidota</taxon>
        <taxon>Sphingobacteriia</taxon>
        <taxon>Sphingobacteriales</taxon>
        <taxon>Sphingobacteriaceae</taxon>
        <taxon>Mucilaginibacter</taxon>
    </lineage>
</organism>
<dbReference type="Gene3D" id="2.60.120.260">
    <property type="entry name" value="Galactose-binding domain-like"/>
    <property type="match status" value="1"/>
</dbReference>
<sequence length="347" mass="38806">MGALVLASCSKKVDPVQQETTIVNPLADYTVTPDANDGFTFKYNNLSKNFSKLEWRFGDDTLNTTDSPTHTFLTTGKFTTDLKVFSSTGTFSHKYVDINIVPDSVLKVTAEKTGNPLELKVSFVFKGTAAHSTWTFNDVDPTNSKTTKVTYTDQQTVTRTFLYGSFNSFSVTVTSDKGSTATISRNITPDGIATDITQSRIAWNSTNENTVQGPNEGAAKLIDGNPDTKFGFYSAFPVPEIFTLQFASAVTVKLYAIENGNDSNSSRDPKEWNLEASQDGQTWDIIDHQLLTIGFADYLNSIGQGATKYKRFFYYPIANPKPYSWYRWHIISTFQTAFQIEEFRLYK</sequence>
<dbReference type="InterPro" id="IPR008979">
    <property type="entry name" value="Galactose-bd-like_sf"/>
</dbReference>
<name>A0ABP7X5S6_9SPHI</name>
<dbReference type="SMART" id="SM00089">
    <property type="entry name" value="PKD"/>
    <property type="match status" value="2"/>
</dbReference>
<evidence type="ECO:0000259" key="1">
    <source>
        <dbReference type="PROSITE" id="PS50093"/>
    </source>
</evidence>
<dbReference type="EMBL" id="BAABCV010000017">
    <property type="protein sequence ID" value="GAA4105360.1"/>
    <property type="molecule type" value="Genomic_DNA"/>
</dbReference>
<protein>
    <recommendedName>
        <fullName evidence="1">PKD domain-containing protein</fullName>
    </recommendedName>
</protein>
<dbReference type="SUPFAM" id="SSF49785">
    <property type="entry name" value="Galactose-binding domain-like"/>
    <property type="match status" value="1"/>
</dbReference>
<dbReference type="InterPro" id="IPR035986">
    <property type="entry name" value="PKD_dom_sf"/>
</dbReference>
<keyword evidence="3" id="KW-1185">Reference proteome</keyword>
<evidence type="ECO:0000313" key="3">
    <source>
        <dbReference type="Proteomes" id="UP001500841"/>
    </source>
</evidence>
<dbReference type="InterPro" id="IPR000601">
    <property type="entry name" value="PKD_dom"/>
</dbReference>
<comment type="caution">
    <text evidence="2">The sequence shown here is derived from an EMBL/GenBank/DDBJ whole genome shotgun (WGS) entry which is preliminary data.</text>
</comment>
<reference evidence="3" key="1">
    <citation type="journal article" date="2019" name="Int. J. Syst. Evol. Microbiol.">
        <title>The Global Catalogue of Microorganisms (GCM) 10K type strain sequencing project: providing services to taxonomists for standard genome sequencing and annotation.</title>
        <authorList>
            <consortium name="The Broad Institute Genomics Platform"/>
            <consortium name="The Broad Institute Genome Sequencing Center for Infectious Disease"/>
            <person name="Wu L."/>
            <person name="Ma J."/>
        </authorList>
    </citation>
    <scope>NUCLEOTIDE SEQUENCE [LARGE SCALE GENOMIC DNA]</scope>
    <source>
        <strain evidence="3">JCM 17085</strain>
    </source>
</reference>
<dbReference type="Gene3D" id="2.60.40.10">
    <property type="entry name" value="Immunoglobulins"/>
    <property type="match status" value="1"/>
</dbReference>
<dbReference type="InterPro" id="IPR013783">
    <property type="entry name" value="Ig-like_fold"/>
</dbReference>
<dbReference type="PROSITE" id="PS50093">
    <property type="entry name" value="PKD"/>
    <property type="match status" value="1"/>
</dbReference>
<dbReference type="InterPro" id="IPR022409">
    <property type="entry name" value="PKD/Chitinase_dom"/>
</dbReference>
<proteinExistence type="predicted"/>
<accession>A0ABP7X5S6</accession>
<feature type="domain" description="PKD" evidence="1">
    <location>
        <begin position="54"/>
        <end position="100"/>
    </location>
</feature>
<dbReference type="Proteomes" id="UP001500841">
    <property type="component" value="Unassembled WGS sequence"/>
</dbReference>
<dbReference type="Pfam" id="PF18911">
    <property type="entry name" value="PKD_4"/>
    <property type="match status" value="1"/>
</dbReference>
<dbReference type="SUPFAM" id="SSF49299">
    <property type="entry name" value="PKD domain"/>
    <property type="match status" value="1"/>
</dbReference>
<gene>
    <name evidence="2" type="ORF">GCM10022392_34030</name>
</gene>
<evidence type="ECO:0000313" key="2">
    <source>
        <dbReference type="EMBL" id="GAA4105360.1"/>
    </source>
</evidence>